<dbReference type="InterPro" id="IPR029056">
    <property type="entry name" value="Ribokinase-like"/>
</dbReference>
<dbReference type="Proteomes" id="UP000243950">
    <property type="component" value="Unassembled WGS sequence"/>
</dbReference>
<evidence type="ECO:0000256" key="2">
    <source>
        <dbReference type="ARBA" id="ARBA00022777"/>
    </source>
</evidence>
<evidence type="ECO:0000256" key="1">
    <source>
        <dbReference type="ARBA" id="ARBA00022679"/>
    </source>
</evidence>
<dbReference type="AlphaFoldDB" id="A0A1I1S4C0"/>
<gene>
    <name evidence="4" type="ORF">SAMN05216372_101697</name>
</gene>
<dbReference type="RefSeq" id="WP_093500947.1">
    <property type="nucleotide sequence ID" value="NZ_BSSG01000001.1"/>
</dbReference>
<name>A0A1I1S4C0_PSEOC</name>
<dbReference type="SUPFAM" id="SSF53613">
    <property type="entry name" value="Ribokinase-like"/>
    <property type="match status" value="1"/>
</dbReference>
<evidence type="ECO:0000259" key="3">
    <source>
        <dbReference type="Pfam" id="PF00294"/>
    </source>
</evidence>
<protein>
    <submittedName>
        <fullName evidence="4">Sugar or nucleoside kinase, ribokinase family</fullName>
    </submittedName>
</protein>
<reference evidence="5" key="1">
    <citation type="submission" date="2016-10" db="EMBL/GenBank/DDBJ databases">
        <authorList>
            <person name="Varghese N."/>
            <person name="Submissions S."/>
        </authorList>
    </citation>
    <scope>NUCLEOTIDE SEQUENCE [LARGE SCALE GENOMIC DNA]</scope>
    <source>
        <strain evidence="5">JCM 2783</strain>
    </source>
</reference>
<dbReference type="Pfam" id="PF00294">
    <property type="entry name" value="PfkB"/>
    <property type="match status" value="1"/>
</dbReference>
<dbReference type="Gene3D" id="3.40.1190.20">
    <property type="match status" value="1"/>
</dbReference>
<keyword evidence="1" id="KW-0808">Transferase</keyword>
<sequence>MAARLLYTGQVVVDLVMNVSALPAAGQDVLASSAAFAVGGGFNVMAAAARNGLRTCYLGRHGVGRFGDMARQALQAQGIECRLPPSTEGDTGLCVALTDASAERSFVTHVGAEGVLHTEDLQHETATATDWVMVSGYSLLHACKAAPLLAWLQQGGAAGALVFDPGPLACNPDIPGAEQLLERLAIWSSNREEALQFTATDSLEQALQRLTARLPEGALVILRDGPQGCWLARGDWRLQVPGFAVEAVDTNGAGDAHIGVFLASLAAGLPEPTAAARANAAAAIAVTRHGPATCPQASELDAFLTEQAIR</sequence>
<keyword evidence="5" id="KW-1185">Reference proteome</keyword>
<evidence type="ECO:0000313" key="5">
    <source>
        <dbReference type="Proteomes" id="UP000243950"/>
    </source>
</evidence>
<dbReference type="InterPro" id="IPR011611">
    <property type="entry name" value="PfkB_dom"/>
</dbReference>
<organism evidence="4 5">
    <name type="scientific">Pseudomonas straminea</name>
    <dbReference type="NCBI Taxonomy" id="47882"/>
    <lineage>
        <taxon>Bacteria</taxon>
        <taxon>Pseudomonadati</taxon>
        <taxon>Pseudomonadota</taxon>
        <taxon>Gammaproteobacteria</taxon>
        <taxon>Pseudomonadales</taxon>
        <taxon>Pseudomonadaceae</taxon>
        <taxon>Phytopseudomonas</taxon>
    </lineage>
</organism>
<proteinExistence type="predicted"/>
<evidence type="ECO:0000313" key="4">
    <source>
        <dbReference type="EMBL" id="SFD41217.1"/>
    </source>
</evidence>
<feature type="domain" description="Carbohydrate kinase PfkB" evidence="3">
    <location>
        <begin position="5"/>
        <end position="294"/>
    </location>
</feature>
<dbReference type="EMBL" id="FOMO01000001">
    <property type="protein sequence ID" value="SFD41217.1"/>
    <property type="molecule type" value="Genomic_DNA"/>
</dbReference>
<dbReference type="GO" id="GO:0016301">
    <property type="term" value="F:kinase activity"/>
    <property type="evidence" value="ECO:0007669"/>
    <property type="project" value="UniProtKB-KW"/>
</dbReference>
<dbReference type="PANTHER" id="PTHR10584">
    <property type="entry name" value="SUGAR KINASE"/>
    <property type="match status" value="1"/>
</dbReference>
<dbReference type="PANTHER" id="PTHR10584:SF166">
    <property type="entry name" value="RIBOKINASE"/>
    <property type="match status" value="1"/>
</dbReference>
<keyword evidence="2 4" id="KW-0418">Kinase</keyword>
<accession>A0A1I1S4C0</accession>